<evidence type="ECO:0000313" key="1">
    <source>
        <dbReference type="EMBL" id="QHU27010.1"/>
    </source>
</evidence>
<sequence>MDNFVNSFCIIIASHLSNTKRINYLIECLESLLKQSIPISIYLSISFQKQEIKDEFFNNQILSELCNKINLRIQENKTPQMRHIYLLYPELMKKYKWVMFCDDDDTYETNRVERVVQNIYSGDQQCKQMNKTLAGLYESTFGKDHREHRHEYWCYCVNIEMIGKFYERLVDYQDIVDNKCCDVLFAEYLRRSSPDHLYCQLKENLYNYRVEENSDSITGYIKGNQQRYTRFNQQPGITDIKFADYVVDWNECLYENMEVYLHDIFLRTIVGCELDYILRAEFRSDSELFGFVDSCHLEKIKSNHEYWRGICNKLFDIPFE</sequence>
<dbReference type="EMBL" id="MN740448">
    <property type="protein sequence ID" value="QHU27010.1"/>
    <property type="molecule type" value="Genomic_DNA"/>
</dbReference>
<dbReference type="Gene3D" id="3.90.550.10">
    <property type="entry name" value="Spore Coat Polysaccharide Biosynthesis Protein SpsA, Chain A"/>
    <property type="match status" value="1"/>
</dbReference>
<dbReference type="CDD" id="cd00761">
    <property type="entry name" value="Glyco_tranf_GTA_type"/>
    <property type="match status" value="1"/>
</dbReference>
<evidence type="ECO:0008006" key="2">
    <source>
        <dbReference type="Google" id="ProtNLM"/>
    </source>
</evidence>
<dbReference type="AlphaFoldDB" id="A0A6C0L9N2"/>
<reference evidence="1" key="1">
    <citation type="journal article" date="2020" name="Nature">
        <title>Giant virus diversity and host interactions through global metagenomics.</title>
        <authorList>
            <person name="Schulz F."/>
            <person name="Roux S."/>
            <person name="Paez-Espino D."/>
            <person name="Jungbluth S."/>
            <person name="Walsh D.A."/>
            <person name="Denef V.J."/>
            <person name="McMahon K.D."/>
            <person name="Konstantinidis K.T."/>
            <person name="Eloe-Fadrosh E.A."/>
            <person name="Kyrpides N.C."/>
            <person name="Woyke T."/>
        </authorList>
    </citation>
    <scope>NUCLEOTIDE SEQUENCE</scope>
    <source>
        <strain evidence="1">GVMAG-M-3300027759-42</strain>
    </source>
</reference>
<accession>A0A6C0L9N2</accession>
<proteinExistence type="predicted"/>
<organism evidence="1">
    <name type="scientific">viral metagenome</name>
    <dbReference type="NCBI Taxonomy" id="1070528"/>
    <lineage>
        <taxon>unclassified sequences</taxon>
        <taxon>metagenomes</taxon>
        <taxon>organismal metagenomes</taxon>
    </lineage>
</organism>
<protein>
    <recommendedName>
        <fullName evidence="2">Glycosyltransferase 2-like domain-containing protein</fullName>
    </recommendedName>
</protein>
<name>A0A6C0L9N2_9ZZZZ</name>
<dbReference type="InterPro" id="IPR029044">
    <property type="entry name" value="Nucleotide-diphossugar_trans"/>
</dbReference>
<dbReference type="SUPFAM" id="SSF53448">
    <property type="entry name" value="Nucleotide-diphospho-sugar transferases"/>
    <property type="match status" value="1"/>
</dbReference>